<gene>
    <name evidence="3" type="ORF">FPZ52_10090</name>
</gene>
<feature type="domain" description="Heparinase II/III-like C-terminal" evidence="2">
    <location>
        <begin position="356"/>
        <end position="611"/>
    </location>
</feature>
<dbReference type="GO" id="GO:0030313">
    <property type="term" value="C:cell envelope"/>
    <property type="evidence" value="ECO:0007669"/>
    <property type="project" value="UniProtKB-SubCell"/>
</dbReference>
<accession>A0A5B8IW99</accession>
<dbReference type="Gene3D" id="2.70.98.70">
    <property type="match status" value="1"/>
</dbReference>
<keyword evidence="4" id="KW-1185">Reference proteome</keyword>
<dbReference type="InterPro" id="IPR012480">
    <property type="entry name" value="Hepar_II_III_C"/>
</dbReference>
<comment type="subcellular location">
    <subcellularLocation>
        <location evidence="1">Cell envelope</location>
    </subcellularLocation>
</comment>
<proteinExistence type="predicted"/>
<dbReference type="OrthoDB" id="9787373at2"/>
<organism evidence="3 4">
    <name type="scientific">Qingshengfaniella alkalisoli</name>
    <dbReference type="NCBI Taxonomy" id="2599296"/>
    <lineage>
        <taxon>Bacteria</taxon>
        <taxon>Pseudomonadati</taxon>
        <taxon>Pseudomonadota</taxon>
        <taxon>Alphaproteobacteria</taxon>
        <taxon>Rhodobacterales</taxon>
        <taxon>Paracoccaceae</taxon>
        <taxon>Qingshengfaniella</taxon>
    </lineage>
</organism>
<dbReference type="Pfam" id="PF07940">
    <property type="entry name" value="Hepar_II_III_C"/>
    <property type="match status" value="1"/>
</dbReference>
<dbReference type="Gene3D" id="1.50.10.100">
    <property type="entry name" value="Chondroitin AC/alginate lyase"/>
    <property type="match status" value="1"/>
</dbReference>
<evidence type="ECO:0000259" key="2">
    <source>
        <dbReference type="Pfam" id="PF07940"/>
    </source>
</evidence>
<protein>
    <submittedName>
        <fullName evidence="3">Heparinase</fullName>
    </submittedName>
</protein>
<evidence type="ECO:0000313" key="3">
    <source>
        <dbReference type="EMBL" id="QDY69934.1"/>
    </source>
</evidence>
<reference evidence="3 4" key="1">
    <citation type="submission" date="2019-07" db="EMBL/GenBank/DDBJ databases">
        <title>Litoreibacter alkalisoli sp. nov., isolated from saline-alkaline soil.</title>
        <authorList>
            <person name="Wang S."/>
            <person name="Xu L."/>
            <person name="Xing Y.-T."/>
            <person name="Sun J.-Q."/>
        </authorList>
    </citation>
    <scope>NUCLEOTIDE SEQUENCE [LARGE SCALE GENOMIC DNA]</scope>
    <source>
        <strain evidence="3 4">LN3S51</strain>
    </source>
</reference>
<dbReference type="KEGG" id="lit:FPZ52_10090"/>
<dbReference type="GO" id="GO:0016829">
    <property type="term" value="F:lyase activity"/>
    <property type="evidence" value="ECO:0007669"/>
    <property type="project" value="InterPro"/>
</dbReference>
<dbReference type="EMBL" id="CP042261">
    <property type="protein sequence ID" value="QDY69934.1"/>
    <property type="molecule type" value="Genomic_DNA"/>
</dbReference>
<dbReference type="Proteomes" id="UP000318483">
    <property type="component" value="Chromosome"/>
</dbReference>
<sequence>MHGESRKGYACAPIFGPIWAVWTDFSSVRCARLKAHDISGVLAYCRIELDGPEHRLNTVDNRIRMRTKDRVAARLIGLSRPAGRLELHLDRYNFGNSARGAEILSGTFRLGGYVIRAPGRSMWDIASPGPAFDYARHGFLWLDDLVALGSRNARIRAKQWTTQWIAQYGNGRGPGWTADLAARRLERFSDDAVWLIKGAQAVDADGLNLTIARHLRFLSRRTNQSLPVVSYFRVLCLIASASHQLDNVTTASDLLHELERACHDLIDAEGGVTTRSPEDLVTILRHLERASRAILASDGHVGSEHAMAMSRISQAIRTLRHSDGHLPRFHGGDSSVPGMIDGVLQRVGLRAPVRNAAMGFNRLTRGRSVLIIDAALPPIADNPMQAHASTLAFEMTAGRNPLIVSCGPGEPFGQDWARAARGTPSHSTLVVDGHSSSRLDAHKRRADMMVEGPGEVKARSGHDSDAAFIGSHDGYARSYGLTHERSLVLSLAGDTLHGQDRLISPDEPRRRVFERALNRMTGSRRGVPEGIPFVIRFHLHPDSTASLDMNGRAVSVELQNGELWVFRCDPKVMIRLDPSVYLEKTAREPRTTLQIVLSHRASGFDTRVGWSLIKTRDATEDLHDLEPRDPF</sequence>
<dbReference type="InterPro" id="IPR008929">
    <property type="entry name" value="Chondroitin_lyas"/>
</dbReference>
<dbReference type="AlphaFoldDB" id="A0A5B8IW99"/>
<name>A0A5B8IW99_9RHOB</name>
<evidence type="ECO:0000256" key="1">
    <source>
        <dbReference type="ARBA" id="ARBA00004196"/>
    </source>
</evidence>
<evidence type="ECO:0000313" key="4">
    <source>
        <dbReference type="Proteomes" id="UP000318483"/>
    </source>
</evidence>